<organism evidence="2 3">
    <name type="scientific">Jatrophihabitans lederbergiae</name>
    <dbReference type="NCBI Taxonomy" id="3075547"/>
    <lineage>
        <taxon>Bacteria</taxon>
        <taxon>Bacillati</taxon>
        <taxon>Actinomycetota</taxon>
        <taxon>Actinomycetes</taxon>
        <taxon>Jatrophihabitantales</taxon>
        <taxon>Jatrophihabitantaceae</taxon>
        <taxon>Jatrophihabitans</taxon>
    </lineage>
</organism>
<gene>
    <name evidence="2" type="ORF">RM423_24600</name>
</gene>
<sequence length="114" mass="13397">MRLSPKELGYDFHQFADRRLDDPDRCRRRDERVQFRDNCGLQHQRDDTHIDQRIARWPPRHTCTQDNGHKDDHRHSVDTSTRHIATRHIAGGRHVTCLDSAGGGCLRQRPISRP</sequence>
<reference evidence="3" key="1">
    <citation type="submission" date="2023-07" db="EMBL/GenBank/DDBJ databases">
        <title>30 novel species of actinomycetes from the DSMZ collection.</title>
        <authorList>
            <person name="Nouioui I."/>
        </authorList>
    </citation>
    <scope>NUCLEOTIDE SEQUENCE [LARGE SCALE GENOMIC DNA]</scope>
    <source>
        <strain evidence="3">DSM 44399</strain>
    </source>
</reference>
<keyword evidence="3" id="KW-1185">Reference proteome</keyword>
<evidence type="ECO:0000256" key="1">
    <source>
        <dbReference type="SAM" id="MobiDB-lite"/>
    </source>
</evidence>
<dbReference type="Proteomes" id="UP001183176">
    <property type="component" value="Unassembled WGS sequence"/>
</dbReference>
<accession>A0ABU2JHS4</accession>
<comment type="caution">
    <text evidence="2">The sequence shown here is derived from an EMBL/GenBank/DDBJ whole genome shotgun (WGS) entry which is preliminary data.</text>
</comment>
<proteinExistence type="predicted"/>
<protein>
    <submittedName>
        <fullName evidence="2">Uncharacterized protein</fullName>
    </submittedName>
</protein>
<evidence type="ECO:0000313" key="2">
    <source>
        <dbReference type="EMBL" id="MDT0264535.1"/>
    </source>
</evidence>
<feature type="compositionally biased region" description="Basic and acidic residues" evidence="1">
    <location>
        <begin position="67"/>
        <end position="80"/>
    </location>
</feature>
<dbReference type="EMBL" id="JAVREH010000146">
    <property type="protein sequence ID" value="MDT0264535.1"/>
    <property type="molecule type" value="Genomic_DNA"/>
</dbReference>
<evidence type="ECO:0000313" key="3">
    <source>
        <dbReference type="Proteomes" id="UP001183176"/>
    </source>
</evidence>
<feature type="region of interest" description="Disordered" evidence="1">
    <location>
        <begin position="59"/>
        <end position="80"/>
    </location>
</feature>
<name>A0ABU2JHS4_9ACTN</name>